<dbReference type="GeneID" id="70296298"/>
<feature type="region of interest" description="Disordered" evidence="1">
    <location>
        <begin position="90"/>
        <end position="119"/>
    </location>
</feature>
<gene>
    <name evidence="2" type="ORF">F5Z01DRAFT_677799</name>
</gene>
<feature type="compositionally biased region" description="Low complexity" evidence="1">
    <location>
        <begin position="98"/>
        <end position="119"/>
    </location>
</feature>
<reference evidence="2" key="1">
    <citation type="journal article" date="2021" name="IMA Fungus">
        <title>Genomic characterization of three marine fungi, including Emericellopsis atlantica sp. nov. with signatures of a generalist lifestyle and marine biomass degradation.</title>
        <authorList>
            <person name="Hagestad O.C."/>
            <person name="Hou L."/>
            <person name="Andersen J.H."/>
            <person name="Hansen E.H."/>
            <person name="Altermark B."/>
            <person name="Li C."/>
            <person name="Kuhnert E."/>
            <person name="Cox R.J."/>
            <person name="Crous P.W."/>
            <person name="Spatafora J.W."/>
            <person name="Lail K."/>
            <person name="Amirebrahimi M."/>
            <person name="Lipzen A."/>
            <person name="Pangilinan J."/>
            <person name="Andreopoulos W."/>
            <person name="Hayes R.D."/>
            <person name="Ng V."/>
            <person name="Grigoriev I.V."/>
            <person name="Jackson S.A."/>
            <person name="Sutton T.D.S."/>
            <person name="Dobson A.D.W."/>
            <person name="Rama T."/>
        </authorList>
    </citation>
    <scope>NUCLEOTIDE SEQUENCE</scope>
    <source>
        <strain evidence="2">TS7</strain>
    </source>
</reference>
<sequence length="145" mass="14702">MKYSVAAIVAAAATGAMAGAHNGTVVTEVVDVFVTYCPGPTEITQGTKTYTVTEPTTLTITDCPCTITKPVIPTSTVVCHDCPPHQNTTIPQVPGVPQPTTNLPTTPEESTTPEQPEVTPVPGAAAKVAGLSGLAGLAGIAAFFL</sequence>
<dbReference type="RefSeq" id="XP_046114426.1">
    <property type="nucleotide sequence ID" value="XM_046265395.1"/>
</dbReference>
<dbReference type="OrthoDB" id="4094614at2759"/>
<dbReference type="AlphaFoldDB" id="A0A9P7ZF42"/>
<dbReference type="InterPro" id="IPR038843">
    <property type="entry name" value="Sed1/Spi1"/>
</dbReference>
<evidence type="ECO:0000313" key="2">
    <source>
        <dbReference type="EMBL" id="KAG9250502.1"/>
    </source>
</evidence>
<evidence type="ECO:0008006" key="4">
    <source>
        <dbReference type="Google" id="ProtNLM"/>
    </source>
</evidence>
<proteinExistence type="predicted"/>
<organism evidence="2 3">
    <name type="scientific">Emericellopsis atlantica</name>
    <dbReference type="NCBI Taxonomy" id="2614577"/>
    <lineage>
        <taxon>Eukaryota</taxon>
        <taxon>Fungi</taxon>
        <taxon>Dikarya</taxon>
        <taxon>Ascomycota</taxon>
        <taxon>Pezizomycotina</taxon>
        <taxon>Sordariomycetes</taxon>
        <taxon>Hypocreomycetidae</taxon>
        <taxon>Hypocreales</taxon>
        <taxon>Bionectriaceae</taxon>
        <taxon>Emericellopsis</taxon>
    </lineage>
</organism>
<dbReference type="GO" id="GO:0009277">
    <property type="term" value="C:fungal-type cell wall"/>
    <property type="evidence" value="ECO:0007669"/>
    <property type="project" value="TreeGrafter"/>
</dbReference>
<evidence type="ECO:0000256" key="1">
    <source>
        <dbReference type="SAM" id="MobiDB-lite"/>
    </source>
</evidence>
<dbReference type="GO" id="GO:0005199">
    <property type="term" value="F:structural constituent of cell wall"/>
    <property type="evidence" value="ECO:0007669"/>
    <property type="project" value="InterPro"/>
</dbReference>
<name>A0A9P7ZF42_9HYPO</name>
<dbReference type="GO" id="GO:0031505">
    <property type="term" value="P:fungal-type cell wall organization"/>
    <property type="evidence" value="ECO:0007669"/>
    <property type="project" value="InterPro"/>
</dbReference>
<evidence type="ECO:0000313" key="3">
    <source>
        <dbReference type="Proteomes" id="UP000887229"/>
    </source>
</evidence>
<dbReference type="PANTHER" id="PTHR35523:SF1">
    <property type="entry name" value="CELL WALL PROTEIN SED1"/>
    <property type="match status" value="1"/>
</dbReference>
<dbReference type="PANTHER" id="PTHR35523">
    <property type="entry name" value="CELL WALL PROTEIN SED1"/>
    <property type="match status" value="1"/>
</dbReference>
<keyword evidence="3" id="KW-1185">Reference proteome</keyword>
<accession>A0A9P7ZF42</accession>
<dbReference type="Proteomes" id="UP000887229">
    <property type="component" value="Unassembled WGS sequence"/>
</dbReference>
<dbReference type="EMBL" id="MU251277">
    <property type="protein sequence ID" value="KAG9250502.1"/>
    <property type="molecule type" value="Genomic_DNA"/>
</dbReference>
<comment type="caution">
    <text evidence="2">The sequence shown here is derived from an EMBL/GenBank/DDBJ whole genome shotgun (WGS) entry which is preliminary data.</text>
</comment>
<protein>
    <recommendedName>
        <fullName evidence="4">Clock-controlled protein 6</fullName>
    </recommendedName>
</protein>